<evidence type="ECO:0000313" key="3">
    <source>
        <dbReference type="EMBL" id="UWU16736.1"/>
    </source>
</evidence>
<geneLocation type="plasmid" evidence="3 4">
    <name>pWSM1592_1</name>
</geneLocation>
<dbReference type="RefSeq" id="WP_156915278.1">
    <property type="nucleotide sequence ID" value="NZ_CP104144.1"/>
</dbReference>
<proteinExistence type="predicted"/>
<keyword evidence="2" id="KW-1133">Transmembrane helix</keyword>
<protein>
    <submittedName>
        <fullName evidence="3">Uncharacterized protein</fullName>
    </submittedName>
</protein>
<feature type="region of interest" description="Disordered" evidence="1">
    <location>
        <begin position="59"/>
        <end position="86"/>
    </location>
</feature>
<reference evidence="3" key="1">
    <citation type="submission" date="2022-09" db="EMBL/GenBank/DDBJ databases">
        <title>Australian commercial rhizobial inoculants.</title>
        <authorList>
            <person name="Kohlmeier M.G."/>
            <person name="O'Hara G.W."/>
            <person name="Colombi E."/>
            <person name="Ramsay J.P."/>
            <person name="Terpolilli J."/>
        </authorList>
    </citation>
    <scope>NUCLEOTIDE SEQUENCE</scope>
    <source>
        <strain evidence="3">WSM1592</strain>
        <plasmid evidence="3">pWSM1592_1</plasmid>
    </source>
</reference>
<organism evidence="3 4">
    <name type="scientific">Rhizobium sullae</name>
    <name type="common">Rhizobium hedysari</name>
    <dbReference type="NCBI Taxonomy" id="50338"/>
    <lineage>
        <taxon>Bacteria</taxon>
        <taxon>Pseudomonadati</taxon>
        <taxon>Pseudomonadota</taxon>
        <taxon>Alphaproteobacteria</taxon>
        <taxon>Hyphomicrobiales</taxon>
        <taxon>Rhizobiaceae</taxon>
        <taxon>Rhizobium/Agrobacterium group</taxon>
        <taxon>Rhizobium</taxon>
    </lineage>
</organism>
<name>A0ABY5XQI4_RHISU</name>
<keyword evidence="3" id="KW-0614">Plasmid</keyword>
<accession>A0ABY5XQI4</accession>
<evidence type="ECO:0000256" key="2">
    <source>
        <dbReference type="SAM" id="Phobius"/>
    </source>
</evidence>
<dbReference type="EMBL" id="CP104144">
    <property type="protein sequence ID" value="UWU16736.1"/>
    <property type="molecule type" value="Genomic_DNA"/>
</dbReference>
<feature type="compositionally biased region" description="Polar residues" evidence="1">
    <location>
        <begin position="65"/>
        <end position="78"/>
    </location>
</feature>
<dbReference type="Proteomes" id="UP001060123">
    <property type="component" value="Plasmid pWSM1592_1"/>
</dbReference>
<gene>
    <name evidence="3" type="ORF">N2599_28250</name>
</gene>
<evidence type="ECO:0000313" key="4">
    <source>
        <dbReference type="Proteomes" id="UP001060123"/>
    </source>
</evidence>
<feature type="transmembrane region" description="Helical" evidence="2">
    <location>
        <begin position="12"/>
        <end position="35"/>
    </location>
</feature>
<keyword evidence="2" id="KW-0472">Membrane</keyword>
<evidence type="ECO:0000256" key="1">
    <source>
        <dbReference type="SAM" id="MobiDB-lite"/>
    </source>
</evidence>
<keyword evidence="4" id="KW-1185">Reference proteome</keyword>
<keyword evidence="2" id="KW-0812">Transmembrane</keyword>
<sequence>MRPTIPPLPSMPILNLVAAGIPSLYGAWSVVAVVFSSAADPPRVVASLGHLRPVTLAQREGRGNPSAQSQAMTVSPDCQKSDRRRT</sequence>